<keyword evidence="3" id="KW-1185">Reference proteome</keyword>
<accession>A0A4Y2IXX3</accession>
<dbReference type="Proteomes" id="UP000499080">
    <property type="component" value="Unassembled WGS sequence"/>
</dbReference>
<dbReference type="AlphaFoldDB" id="A0A4Y2IXX3"/>
<reference evidence="2 3" key="1">
    <citation type="journal article" date="2019" name="Sci. Rep.">
        <title>Orb-weaving spider Araneus ventricosus genome elucidates the spidroin gene catalogue.</title>
        <authorList>
            <person name="Kono N."/>
            <person name="Nakamura H."/>
            <person name="Ohtoshi R."/>
            <person name="Moran D.A.P."/>
            <person name="Shinohara A."/>
            <person name="Yoshida Y."/>
            <person name="Fujiwara M."/>
            <person name="Mori M."/>
            <person name="Tomita M."/>
            <person name="Arakawa K."/>
        </authorList>
    </citation>
    <scope>NUCLEOTIDE SEQUENCE [LARGE SCALE GENOMIC DNA]</scope>
</reference>
<evidence type="ECO:0000313" key="3">
    <source>
        <dbReference type="Proteomes" id="UP000499080"/>
    </source>
</evidence>
<gene>
    <name evidence="2" type="ORF">AVEN_55687_1</name>
</gene>
<protein>
    <submittedName>
        <fullName evidence="2">Uncharacterized protein</fullName>
    </submittedName>
</protein>
<sequence length="139" mass="15389">MECLLIVWMHINRDELSTGRTFRGKNLGLVIPSIMAASTGAFILSTPIPSEFTGRPLTTSLEVPEPVEVKRPPPSLKFSPRKKTSKPPSVLLLQPKRPASLRHRQLRHFPLECSPKFRTGPYISSPHSISSSTGIFSST</sequence>
<organism evidence="2 3">
    <name type="scientific">Araneus ventricosus</name>
    <name type="common">Orbweaver spider</name>
    <name type="synonym">Epeira ventricosa</name>
    <dbReference type="NCBI Taxonomy" id="182803"/>
    <lineage>
        <taxon>Eukaryota</taxon>
        <taxon>Metazoa</taxon>
        <taxon>Ecdysozoa</taxon>
        <taxon>Arthropoda</taxon>
        <taxon>Chelicerata</taxon>
        <taxon>Arachnida</taxon>
        <taxon>Araneae</taxon>
        <taxon>Araneomorphae</taxon>
        <taxon>Entelegynae</taxon>
        <taxon>Araneoidea</taxon>
        <taxon>Araneidae</taxon>
        <taxon>Araneus</taxon>
    </lineage>
</organism>
<evidence type="ECO:0000313" key="2">
    <source>
        <dbReference type="EMBL" id="GBM82693.1"/>
    </source>
</evidence>
<evidence type="ECO:0000256" key="1">
    <source>
        <dbReference type="SAM" id="MobiDB-lite"/>
    </source>
</evidence>
<dbReference type="EMBL" id="BGPR01003026">
    <property type="protein sequence ID" value="GBM82693.1"/>
    <property type="molecule type" value="Genomic_DNA"/>
</dbReference>
<name>A0A4Y2IXX3_ARAVE</name>
<proteinExistence type="predicted"/>
<feature type="region of interest" description="Disordered" evidence="1">
    <location>
        <begin position="64"/>
        <end position="92"/>
    </location>
</feature>
<comment type="caution">
    <text evidence="2">The sequence shown here is derived from an EMBL/GenBank/DDBJ whole genome shotgun (WGS) entry which is preliminary data.</text>
</comment>